<evidence type="ECO:0000313" key="3">
    <source>
        <dbReference type="EMBL" id="QJC51450.1"/>
    </source>
</evidence>
<dbReference type="Proteomes" id="UP000502136">
    <property type="component" value="Chromosome"/>
</dbReference>
<keyword evidence="1" id="KW-0802">TPR repeat</keyword>
<dbReference type="PROSITE" id="PS50005">
    <property type="entry name" value="TPR"/>
    <property type="match status" value="1"/>
</dbReference>
<keyword evidence="4" id="KW-1185">Reference proteome</keyword>
<reference evidence="3 4" key="1">
    <citation type="submission" date="2020-04" db="EMBL/GenBank/DDBJ databases">
        <title>Novel Paenibacillus strain UniB2 isolated from commercial digestive syrup.</title>
        <authorList>
            <person name="Thorat V."/>
            <person name="Kirdat K."/>
            <person name="Tiwarekar B."/>
            <person name="Yadav A."/>
        </authorList>
    </citation>
    <scope>NUCLEOTIDE SEQUENCE [LARGE SCALE GENOMIC DNA]</scope>
    <source>
        <strain evidence="3 4">UniB2</strain>
    </source>
</reference>
<dbReference type="Pfam" id="PF12688">
    <property type="entry name" value="TPR_5"/>
    <property type="match status" value="1"/>
</dbReference>
<dbReference type="SUPFAM" id="SSF48452">
    <property type="entry name" value="TPR-like"/>
    <property type="match status" value="1"/>
</dbReference>
<protein>
    <submittedName>
        <fullName evidence="3">Tetratricopeptide repeat protein</fullName>
    </submittedName>
</protein>
<dbReference type="EMBL" id="CP051428">
    <property type="protein sequence ID" value="QJC51450.1"/>
    <property type="molecule type" value="Genomic_DNA"/>
</dbReference>
<feature type="repeat" description="TPR" evidence="1">
    <location>
        <begin position="79"/>
        <end position="112"/>
    </location>
</feature>
<dbReference type="KEGG" id="palr:HGI30_07745"/>
<evidence type="ECO:0000313" key="4">
    <source>
        <dbReference type="Proteomes" id="UP000502136"/>
    </source>
</evidence>
<proteinExistence type="predicted"/>
<sequence length="169" mass="18935">MRPTLEELTALREQGRSLQDMELLEEARSGLLALAADEPGNARALYQAGIAHDNVGLGREAIPYYEKALQLGLAGAERERCLMGLGSTYRYWGRYDEAIETLRTGIAEFPANLPMRVFLSMALYNRGDSKESVELLIRTLLEASDDEKLRYFSRGILAYAEDLDERAEG</sequence>
<accession>A0A6H2GVL0</accession>
<name>A0A6H2GVL0_9BACL</name>
<feature type="domain" description="Tetratrico peptide repeat group 5" evidence="2">
    <location>
        <begin position="44"/>
        <end position="163"/>
    </location>
</feature>
<organism evidence="3 4">
    <name type="scientific">Paenibacillus albicereus</name>
    <dbReference type="NCBI Taxonomy" id="2726185"/>
    <lineage>
        <taxon>Bacteria</taxon>
        <taxon>Bacillati</taxon>
        <taxon>Bacillota</taxon>
        <taxon>Bacilli</taxon>
        <taxon>Bacillales</taxon>
        <taxon>Paenibacillaceae</taxon>
        <taxon>Paenibacillus</taxon>
    </lineage>
</organism>
<dbReference type="RefSeq" id="WP_168907097.1">
    <property type="nucleotide sequence ID" value="NZ_CP051428.1"/>
</dbReference>
<evidence type="ECO:0000259" key="2">
    <source>
        <dbReference type="Pfam" id="PF12688"/>
    </source>
</evidence>
<dbReference type="SMART" id="SM00028">
    <property type="entry name" value="TPR"/>
    <property type="match status" value="2"/>
</dbReference>
<dbReference type="InterPro" id="IPR041656">
    <property type="entry name" value="TPR_5"/>
</dbReference>
<dbReference type="InterPro" id="IPR011990">
    <property type="entry name" value="TPR-like_helical_dom_sf"/>
</dbReference>
<gene>
    <name evidence="3" type="ORF">HGI30_07745</name>
</gene>
<dbReference type="Gene3D" id="1.25.40.10">
    <property type="entry name" value="Tetratricopeptide repeat domain"/>
    <property type="match status" value="1"/>
</dbReference>
<dbReference type="AlphaFoldDB" id="A0A6H2GVL0"/>
<dbReference type="InterPro" id="IPR019734">
    <property type="entry name" value="TPR_rpt"/>
</dbReference>
<evidence type="ECO:0000256" key="1">
    <source>
        <dbReference type="PROSITE-ProRule" id="PRU00339"/>
    </source>
</evidence>